<dbReference type="Gene3D" id="1.20.910.10">
    <property type="entry name" value="Heme oxygenase-like"/>
    <property type="match status" value="1"/>
</dbReference>
<dbReference type="CDD" id="cd19166">
    <property type="entry name" value="HemeO-bac"/>
    <property type="match status" value="1"/>
</dbReference>
<dbReference type="EMBL" id="JABULH010000004">
    <property type="protein sequence ID" value="NTS65676.1"/>
    <property type="molecule type" value="Genomic_DNA"/>
</dbReference>
<evidence type="ECO:0000313" key="1">
    <source>
        <dbReference type="EMBL" id="NTS65676.1"/>
    </source>
</evidence>
<comment type="caution">
    <text evidence="1">The sequence shown here is derived from an EMBL/GenBank/DDBJ whole genome shotgun (WGS) entry which is preliminary data.</text>
</comment>
<evidence type="ECO:0000313" key="2">
    <source>
        <dbReference type="Proteomes" id="UP000621447"/>
    </source>
</evidence>
<organism evidence="1 2">
    <name type="scientific">Sphingomonas hominis</name>
    <dbReference type="NCBI Taxonomy" id="2741495"/>
    <lineage>
        <taxon>Bacteria</taxon>
        <taxon>Pseudomonadati</taxon>
        <taxon>Pseudomonadota</taxon>
        <taxon>Alphaproteobacteria</taxon>
        <taxon>Sphingomonadales</taxon>
        <taxon>Sphingomonadaceae</taxon>
        <taxon>Sphingomonas</taxon>
    </lineage>
</organism>
<keyword evidence="2" id="KW-1185">Reference proteome</keyword>
<dbReference type="InterPro" id="IPR016084">
    <property type="entry name" value="Haem_Oase-like_multi-hlx"/>
</dbReference>
<dbReference type="Proteomes" id="UP000621447">
    <property type="component" value="Unassembled WGS sequence"/>
</dbReference>
<gene>
    <name evidence="1" type="ORF">HRV97_10935</name>
</gene>
<accession>A0ABX2JGR1</accession>
<reference evidence="1 2" key="1">
    <citation type="submission" date="2020-06" db="EMBL/GenBank/DDBJ databases">
        <title>Sphingomonas hominis sp. nov., a member of the Sphingomonas, isolated from the hair of a 22-year-old girl.</title>
        <authorList>
            <person name="Zhang D.-F."/>
            <person name="Cui X.-W."/>
        </authorList>
    </citation>
    <scope>NUCLEOTIDE SEQUENCE [LARGE SCALE GENOMIC DNA]</scope>
    <source>
        <strain evidence="1 2">HHU CXW</strain>
    </source>
</reference>
<sequence length="184" mass="19606">MSAVARLRAATRASHNLVDAAFGDFVLSDRDAYRCFLVAHARALPPAEAAVQRLAFARTLPSRAPLLECDLADLGAPMPAPLPFADLDEPGLWGALYVVEGSRLGGVMLARSVRTDVPARYLAAAHQPGQWRAIRHAIDSAAANGSTTWNDAMLAGAAATFDLYAAAARLETDWPMPKISPDRS</sequence>
<proteinExistence type="predicted"/>
<dbReference type="SUPFAM" id="SSF48613">
    <property type="entry name" value="Heme oxygenase-like"/>
    <property type="match status" value="1"/>
</dbReference>
<name>A0ABX2JGR1_9SPHN</name>
<protein>
    <submittedName>
        <fullName evidence="1">Biliverdin-producing heme oxygenase</fullName>
    </submittedName>
</protein>
<dbReference type="RefSeq" id="WP_174194307.1">
    <property type="nucleotide sequence ID" value="NZ_JABULH010000004.1"/>
</dbReference>